<feature type="region of interest" description="Disordered" evidence="5">
    <location>
        <begin position="488"/>
        <end position="513"/>
    </location>
</feature>
<feature type="compositionally biased region" description="Polar residues" evidence="5">
    <location>
        <begin position="691"/>
        <end position="700"/>
    </location>
</feature>
<evidence type="ECO:0000256" key="4">
    <source>
        <dbReference type="ARBA" id="ARBA00023242"/>
    </source>
</evidence>
<evidence type="ECO:0000256" key="5">
    <source>
        <dbReference type="SAM" id="MobiDB-lite"/>
    </source>
</evidence>
<name>A0A6A5XH04_9PLEO</name>
<dbReference type="PANTHER" id="PTHR34105:SF1">
    <property type="entry name" value="PROLINE-, GLUTAMIC ACID- AND LEUCINE-RICH PROTEIN 1"/>
    <property type="match status" value="1"/>
</dbReference>
<protein>
    <recommendedName>
        <fullName evidence="3">Pre-rRNA-processing protein RIX1</fullName>
    </recommendedName>
</protein>
<dbReference type="InterPro" id="IPR012583">
    <property type="entry name" value="RIX1_N"/>
</dbReference>
<dbReference type="InterPro" id="IPR016024">
    <property type="entry name" value="ARM-type_fold"/>
</dbReference>
<reference evidence="7" key="1">
    <citation type="journal article" date="2020" name="Stud. Mycol.">
        <title>101 Dothideomycetes genomes: a test case for predicting lifestyles and emergence of pathogens.</title>
        <authorList>
            <person name="Haridas S."/>
            <person name="Albert R."/>
            <person name="Binder M."/>
            <person name="Bloem J."/>
            <person name="Labutti K."/>
            <person name="Salamov A."/>
            <person name="Andreopoulos B."/>
            <person name="Baker S."/>
            <person name="Barry K."/>
            <person name="Bills G."/>
            <person name="Bluhm B."/>
            <person name="Cannon C."/>
            <person name="Castanera R."/>
            <person name="Culley D."/>
            <person name="Daum C."/>
            <person name="Ezra D."/>
            <person name="Gonzalez J."/>
            <person name="Henrissat B."/>
            <person name="Kuo A."/>
            <person name="Liang C."/>
            <person name="Lipzen A."/>
            <person name="Lutzoni F."/>
            <person name="Magnuson J."/>
            <person name="Mondo S."/>
            <person name="Nolan M."/>
            <person name="Ohm R."/>
            <person name="Pangilinan J."/>
            <person name="Park H.-J."/>
            <person name="Ramirez L."/>
            <person name="Alfaro M."/>
            <person name="Sun H."/>
            <person name="Tritt A."/>
            <person name="Yoshinaga Y."/>
            <person name="Zwiers L.-H."/>
            <person name="Turgeon B."/>
            <person name="Goodwin S."/>
            <person name="Spatafora J."/>
            <person name="Crous P."/>
            <person name="Grigoriev I."/>
        </authorList>
    </citation>
    <scope>NUCLEOTIDE SEQUENCE</scope>
    <source>
        <strain evidence="7">CBS 175.79</strain>
    </source>
</reference>
<evidence type="ECO:0000256" key="3">
    <source>
        <dbReference type="ARBA" id="ARBA00021502"/>
    </source>
</evidence>
<evidence type="ECO:0000256" key="1">
    <source>
        <dbReference type="ARBA" id="ARBA00004123"/>
    </source>
</evidence>
<dbReference type="SUPFAM" id="SSF48371">
    <property type="entry name" value="ARM repeat"/>
    <property type="match status" value="1"/>
</dbReference>
<dbReference type="EMBL" id="ML978072">
    <property type="protein sequence ID" value="KAF2012515.1"/>
    <property type="molecule type" value="Genomic_DNA"/>
</dbReference>
<accession>A0A6A5XH04</accession>
<dbReference type="RefSeq" id="XP_033380854.1">
    <property type="nucleotide sequence ID" value="XM_033528670.1"/>
</dbReference>
<feature type="region of interest" description="Disordered" evidence="5">
    <location>
        <begin position="613"/>
        <end position="641"/>
    </location>
</feature>
<keyword evidence="8" id="KW-1185">Reference proteome</keyword>
<feature type="region of interest" description="Disordered" evidence="5">
    <location>
        <begin position="667"/>
        <end position="720"/>
    </location>
</feature>
<feature type="compositionally biased region" description="Low complexity" evidence="5">
    <location>
        <begin position="753"/>
        <end position="764"/>
    </location>
</feature>
<proteinExistence type="inferred from homology"/>
<comment type="subcellular location">
    <subcellularLocation>
        <location evidence="1">Nucleus</location>
    </subcellularLocation>
</comment>
<evidence type="ECO:0000313" key="8">
    <source>
        <dbReference type="Proteomes" id="UP000799778"/>
    </source>
</evidence>
<dbReference type="OrthoDB" id="20900at2759"/>
<feature type="compositionally biased region" description="Acidic residues" evidence="5">
    <location>
        <begin position="767"/>
        <end position="778"/>
    </location>
</feature>
<feature type="region of interest" description="Disordered" evidence="5">
    <location>
        <begin position="753"/>
        <end position="791"/>
    </location>
</feature>
<feature type="domain" description="Pre-rRNA-processing protein RIX1 N-terminal" evidence="6">
    <location>
        <begin position="14"/>
        <end position="215"/>
    </location>
</feature>
<evidence type="ECO:0000313" key="7">
    <source>
        <dbReference type="EMBL" id="KAF2012515.1"/>
    </source>
</evidence>
<dbReference type="Pfam" id="PF08167">
    <property type="entry name" value="RIX1"/>
    <property type="match status" value="1"/>
</dbReference>
<comment type="similarity">
    <text evidence="2">Belongs to the RIX1/PELP1 family.</text>
</comment>
<dbReference type="Proteomes" id="UP000799778">
    <property type="component" value="Unassembled WGS sequence"/>
</dbReference>
<dbReference type="GO" id="GO:0005634">
    <property type="term" value="C:nucleus"/>
    <property type="evidence" value="ECO:0007669"/>
    <property type="project" value="UniProtKB-SubCell"/>
</dbReference>
<sequence>MAKAAVLAAELSILKAVTFRLSTIPTSQLPQQIPAIAASLANCKTLLSSTQSSSSKASSESSLAIHKYRTFLSTLLQDRTVHGRWAAIVLVKATIEAGGWETLSKSLPWVRGLLGILNRPDPPSSKKLCVITLTRIFVLTRDHQTMKREITTPSLPSFIQACMQIASSKTTGAGLLQLILESFNQLLPWHPTLFRTYVKQIQQLIRPLIAPTPSNKLGAEQQQRSVSESSSVVCEAARQLFCQLPSCAQKGGGSEEWAKNVNDTVLSLHRTADQVLRSVIEDWTSSGRSGPSVGQPISGEVQELEQDALALPLWTGLHAGSERIVGLLRLLKQSLMTPTPAPVSVRLSTIIDLITRFLSLTVPNVAGSKNGLNAVRVNNQVSKEERDILWSILPNIHVATVEVLLALVERFGAISSALDSVLLDQLVWVFGAEKVNTEIRTVVYSMSARLLRASGVTLPKSSVDSLTTLIRSCCIDILPTEISLGSQQASNTQGKASTGAQSANAETYSNSSTNTKDALKNYRSLRQAACDLLPVLLTSIRAEFLSHSTRTLLDRTAILSQHKDAMIASTLNPLPGKKFGKPGASILPLVARSYAADGNVETLLRPRMPVIRVGSQNSEDDDGDEEMEDSSVENEEIEGERFVGEELDALLGTAAEATETVTAVPDVASTESQALSPKPSTPNAINEDKQVTSSLGTSGSKRPPNENGVSSPTKRLKIETEEEIIAPLPVMIPVTVAASSGGVTEAPLVAPAQIQTTQQQPSVSNAAEEESDGDDDFGELVLGQDSDDESD</sequence>
<dbReference type="GO" id="GO:0006364">
    <property type="term" value="P:rRNA processing"/>
    <property type="evidence" value="ECO:0007669"/>
    <property type="project" value="TreeGrafter"/>
</dbReference>
<dbReference type="GeneID" id="54286067"/>
<keyword evidence="4" id="KW-0539">Nucleus</keyword>
<gene>
    <name evidence="7" type="ORF">BU24DRAFT_425160</name>
</gene>
<organism evidence="7 8">
    <name type="scientific">Aaosphaeria arxii CBS 175.79</name>
    <dbReference type="NCBI Taxonomy" id="1450172"/>
    <lineage>
        <taxon>Eukaryota</taxon>
        <taxon>Fungi</taxon>
        <taxon>Dikarya</taxon>
        <taxon>Ascomycota</taxon>
        <taxon>Pezizomycotina</taxon>
        <taxon>Dothideomycetes</taxon>
        <taxon>Pleosporomycetidae</taxon>
        <taxon>Pleosporales</taxon>
        <taxon>Pleosporales incertae sedis</taxon>
        <taxon>Aaosphaeria</taxon>
    </lineage>
</organism>
<evidence type="ECO:0000259" key="6">
    <source>
        <dbReference type="Pfam" id="PF08167"/>
    </source>
</evidence>
<feature type="compositionally biased region" description="Acidic residues" evidence="5">
    <location>
        <begin position="618"/>
        <end position="638"/>
    </location>
</feature>
<dbReference type="PANTHER" id="PTHR34105">
    <property type="entry name" value="PROLINE-, GLUTAMIC ACID- AND LEUCINE-RICH PROTEIN 1"/>
    <property type="match status" value="1"/>
</dbReference>
<evidence type="ECO:0000256" key="2">
    <source>
        <dbReference type="ARBA" id="ARBA00010511"/>
    </source>
</evidence>
<dbReference type="AlphaFoldDB" id="A0A6A5XH04"/>